<dbReference type="OrthoDB" id="2376810at2"/>
<feature type="domain" description="Anti-sigma-28 factor FlgM C-terminal" evidence="1">
    <location>
        <begin position="27"/>
        <end position="57"/>
    </location>
</feature>
<gene>
    <name evidence="2" type="ORF">SAMN05421799_10198</name>
</gene>
<dbReference type="RefSeq" id="WP_076343993.1">
    <property type="nucleotide sequence ID" value="NZ_FTOO01000001.1"/>
</dbReference>
<evidence type="ECO:0000259" key="1">
    <source>
        <dbReference type="Pfam" id="PF04316"/>
    </source>
</evidence>
<accession>A0A1N7JNI7</accession>
<organism evidence="2 3">
    <name type="scientific">Alicyclobacillus vulcanalis</name>
    <dbReference type="NCBI Taxonomy" id="252246"/>
    <lineage>
        <taxon>Bacteria</taxon>
        <taxon>Bacillati</taxon>
        <taxon>Bacillota</taxon>
        <taxon>Bacilli</taxon>
        <taxon>Bacillales</taxon>
        <taxon>Alicyclobacillaceae</taxon>
        <taxon>Alicyclobacillus</taxon>
    </lineage>
</organism>
<dbReference type="InterPro" id="IPR031316">
    <property type="entry name" value="FlgM_C"/>
</dbReference>
<dbReference type="Pfam" id="PF04316">
    <property type="entry name" value="FlgM"/>
    <property type="match status" value="1"/>
</dbReference>
<reference evidence="3" key="1">
    <citation type="submission" date="2017-01" db="EMBL/GenBank/DDBJ databases">
        <authorList>
            <person name="Varghese N."/>
            <person name="Submissions S."/>
        </authorList>
    </citation>
    <scope>NUCLEOTIDE SEQUENCE [LARGE SCALE GENOMIC DNA]</scope>
    <source>
        <strain evidence="3">DSM 16176</strain>
    </source>
</reference>
<dbReference type="EMBL" id="FTOO01000001">
    <property type="protein sequence ID" value="SIS50922.1"/>
    <property type="molecule type" value="Genomic_DNA"/>
</dbReference>
<name>A0A1N7JNI7_9BACL</name>
<keyword evidence="3" id="KW-1185">Reference proteome</keyword>
<sequence length="65" mass="7067">MVSPSGAPGRIPEDVNTQSVTARVSSTKFDHIRDLQQKIASGQYQIDVDRIAQGMIQRGVLNNNG</sequence>
<dbReference type="STRING" id="252246.SAMN05421799_10198"/>
<dbReference type="Proteomes" id="UP000186156">
    <property type="component" value="Unassembled WGS sequence"/>
</dbReference>
<protein>
    <submittedName>
        <fullName evidence="2">Anti-sigma-28 factor, FlgM</fullName>
    </submittedName>
</protein>
<dbReference type="SUPFAM" id="SSF101498">
    <property type="entry name" value="Anti-sigma factor FlgM"/>
    <property type="match status" value="1"/>
</dbReference>
<dbReference type="InterPro" id="IPR035890">
    <property type="entry name" value="Anti-sigma-28_factor_FlgM_sf"/>
</dbReference>
<dbReference type="AlphaFoldDB" id="A0A1N7JNI7"/>
<evidence type="ECO:0000313" key="2">
    <source>
        <dbReference type="EMBL" id="SIS50922.1"/>
    </source>
</evidence>
<evidence type="ECO:0000313" key="3">
    <source>
        <dbReference type="Proteomes" id="UP000186156"/>
    </source>
</evidence>
<proteinExistence type="predicted"/>